<evidence type="ECO:0000256" key="1">
    <source>
        <dbReference type="SAM" id="MobiDB-lite"/>
    </source>
</evidence>
<evidence type="ECO:0000313" key="4">
    <source>
        <dbReference type="Proteomes" id="UP000824469"/>
    </source>
</evidence>
<keyword evidence="4" id="KW-1185">Reference proteome</keyword>
<dbReference type="PANTHER" id="PTHR31251:SF86">
    <property type="entry name" value="SQUAMOSA PROMOTER-BINDING-LIKE PROTEIN 1"/>
    <property type="match status" value="1"/>
</dbReference>
<dbReference type="OMA" id="GWMYARV"/>
<organism evidence="3 4">
    <name type="scientific">Taxus chinensis</name>
    <name type="common">Chinese yew</name>
    <name type="synonym">Taxus wallichiana var. chinensis</name>
    <dbReference type="NCBI Taxonomy" id="29808"/>
    <lineage>
        <taxon>Eukaryota</taxon>
        <taxon>Viridiplantae</taxon>
        <taxon>Streptophyta</taxon>
        <taxon>Embryophyta</taxon>
        <taxon>Tracheophyta</taxon>
        <taxon>Spermatophyta</taxon>
        <taxon>Pinopsida</taxon>
        <taxon>Pinidae</taxon>
        <taxon>Conifers II</taxon>
        <taxon>Cupressales</taxon>
        <taxon>Taxaceae</taxon>
        <taxon>Taxus</taxon>
    </lineage>
</organism>
<dbReference type="SUPFAM" id="SSF48403">
    <property type="entry name" value="Ankyrin repeat"/>
    <property type="match status" value="1"/>
</dbReference>
<gene>
    <name evidence="3" type="ORF">KI387_005824</name>
</gene>
<keyword evidence="2" id="KW-0812">Transmembrane</keyword>
<feature type="non-terminal residue" evidence="3">
    <location>
        <position position="824"/>
    </location>
</feature>
<accession>A0AA38GN51</accession>
<evidence type="ECO:0000256" key="2">
    <source>
        <dbReference type="SAM" id="Phobius"/>
    </source>
</evidence>
<dbReference type="Gene3D" id="1.25.40.20">
    <property type="entry name" value="Ankyrin repeat-containing domain"/>
    <property type="match status" value="1"/>
</dbReference>
<dbReference type="Proteomes" id="UP000824469">
    <property type="component" value="Unassembled WGS sequence"/>
</dbReference>
<dbReference type="Pfam" id="PF26102">
    <property type="entry name" value="Ig_SPL7"/>
    <property type="match status" value="1"/>
</dbReference>
<dbReference type="EMBL" id="JAHRHJ020000002">
    <property type="protein sequence ID" value="KAH9325646.1"/>
    <property type="molecule type" value="Genomic_DNA"/>
</dbReference>
<dbReference type="GO" id="GO:0003677">
    <property type="term" value="F:DNA binding"/>
    <property type="evidence" value="ECO:0007669"/>
    <property type="project" value="InterPro"/>
</dbReference>
<proteinExistence type="predicted"/>
<dbReference type="InterPro" id="IPR044817">
    <property type="entry name" value="SBP-like"/>
</dbReference>
<dbReference type="AlphaFoldDB" id="A0AA38GN51"/>
<name>A0AA38GN51_TAXCH</name>
<dbReference type="PANTHER" id="PTHR31251">
    <property type="entry name" value="SQUAMOSA PROMOTER-BINDING-LIKE PROTEIN 4"/>
    <property type="match status" value="1"/>
</dbReference>
<dbReference type="InterPro" id="IPR036770">
    <property type="entry name" value="Ankyrin_rpt-contain_sf"/>
</dbReference>
<protein>
    <submittedName>
        <fullName evidence="3">Uncharacterized protein</fullName>
    </submittedName>
</protein>
<feature type="compositionally biased region" description="Low complexity" evidence="1">
    <location>
        <begin position="218"/>
        <end position="237"/>
    </location>
</feature>
<evidence type="ECO:0000313" key="3">
    <source>
        <dbReference type="EMBL" id="KAH9325646.1"/>
    </source>
</evidence>
<keyword evidence="2" id="KW-1133">Transmembrane helix</keyword>
<feature type="region of interest" description="Disordered" evidence="1">
    <location>
        <begin position="215"/>
        <end position="237"/>
    </location>
</feature>
<feature type="transmembrane region" description="Helical" evidence="2">
    <location>
        <begin position="788"/>
        <end position="811"/>
    </location>
</feature>
<comment type="caution">
    <text evidence="3">The sequence shown here is derived from an EMBL/GenBank/DDBJ whole genome shotgun (WGS) entry which is preliminary data.</text>
</comment>
<keyword evidence="2" id="KW-0472">Membrane</keyword>
<sequence length="824" mass="90999">MQLLKKLASSADMCNEVNTVATKQSTANQCDNLPTCNTTSESGNHHDSVRPQDVRCSMLNGSIITPSSRLGVAYPHADIFQSGEVPNICGSAQPFVSTHMPYNVFVQQDSAQITAKSAVPHYSINSQEIRSSIQQQLDFAGSVLQPIRLQSTEKRRVDVSNVLDLNSVHNASEELLPASDGPSTLMLLGGIDSRSKQSVPCCSLGVSDIHIISPPQISDNSESGSDQSPSSSQGDGQDCTRRIVFKLFGKNPSEIPQLLRLQILDWLAHSPSDIESYIRPGCVILTIYIRLCESVWEKLGTSFKISLERLLKGSDSGFWQTGWIFAQVGLRIAFIYDGQVVFDAPSDFGNAPKLLSISPIAITAGMKASIVVKGLNLGSSTSKIFCAFQGKHSLQESSIEYIQEDSEPDFHGTDHSEECTWIQCRRFSWTPQSLSGRCFIEVEGHDLRGSFFPLIVAEHDICAEICTLERYIEIPSNASQHEVTQKSALQVKDRTEAIEFLHELGWLFQRSCLIHELNLSVLPVTTFSHIRFKWLLEYATEQDWCAVVKKILNILFCNHVKIADSSAISILEEVGILHRAVRRNCRAMVEFLLAYVPNSTTENAIATPAHGYVKLYGTDNFILKPDMPGPAGLTPLHIAASMESAEGVLDALTNDPGQIGAKSWTNLRDQTGRTPEDYALLGCRHSYIELVHKKLNKRETPKHVSIAITKLLPDEQDRLKQDSESYSASLEVCRGKGKVQGNKTNIELSQKVGQSASLCPDHGKIKRLPSYCKLCDQQQLNKHRTNNLLYRPAMLSMVAIATVCVCVALLFKGPPQVLDVMAPF</sequence>
<reference evidence="3 4" key="1">
    <citation type="journal article" date="2021" name="Nat. Plants">
        <title>The Taxus genome provides insights into paclitaxel biosynthesis.</title>
        <authorList>
            <person name="Xiong X."/>
            <person name="Gou J."/>
            <person name="Liao Q."/>
            <person name="Li Y."/>
            <person name="Zhou Q."/>
            <person name="Bi G."/>
            <person name="Li C."/>
            <person name="Du R."/>
            <person name="Wang X."/>
            <person name="Sun T."/>
            <person name="Guo L."/>
            <person name="Liang H."/>
            <person name="Lu P."/>
            <person name="Wu Y."/>
            <person name="Zhang Z."/>
            <person name="Ro D.K."/>
            <person name="Shang Y."/>
            <person name="Huang S."/>
            <person name="Yan J."/>
        </authorList>
    </citation>
    <scope>NUCLEOTIDE SEQUENCE [LARGE SCALE GENOMIC DNA]</scope>
    <source>
        <strain evidence="3">Ta-2019</strain>
    </source>
</reference>